<dbReference type="AlphaFoldDB" id="A0A8J8AXW9"/>
<sequence length="46" mass="4829">MNANDNAREQVPQDVIELGVASIETKGMAGITENFGVLPLEGISEA</sequence>
<comment type="caution">
    <text evidence="1">The sequence shown here is derived from an EMBL/GenBank/DDBJ whole genome shotgun (WGS) entry which is preliminary data.</text>
</comment>
<dbReference type="Pfam" id="PF24178">
    <property type="entry name" value="Subterisin"/>
    <property type="match status" value="1"/>
</dbReference>
<proteinExistence type="predicted"/>
<reference evidence="1" key="2">
    <citation type="submission" date="2021-04" db="EMBL/GenBank/DDBJ databases">
        <authorList>
            <person name="Karlyshev A.V."/>
        </authorList>
    </citation>
    <scope>NUCLEOTIDE SEQUENCE</scope>
    <source>
        <strain evidence="1">LMG 29479</strain>
    </source>
</reference>
<dbReference type="EMBL" id="JAGQFT010000055">
    <property type="protein sequence ID" value="MBR0562490.1"/>
    <property type="molecule type" value="Genomic_DNA"/>
</dbReference>
<protein>
    <submittedName>
        <fullName evidence="1">Benenodin family lasso peptide</fullName>
    </submittedName>
</protein>
<organism evidence="1">
    <name type="scientific">Coralloluteibacterium stylophorae</name>
    <dbReference type="NCBI Taxonomy" id="1776034"/>
    <lineage>
        <taxon>Bacteria</taxon>
        <taxon>Pseudomonadati</taxon>
        <taxon>Pseudomonadota</taxon>
        <taxon>Gammaproteobacteria</taxon>
        <taxon>Lysobacterales</taxon>
        <taxon>Lysobacteraceae</taxon>
        <taxon>Coralloluteibacterium</taxon>
    </lineage>
</organism>
<dbReference type="Proteomes" id="UP000675747">
    <property type="component" value="Unassembled WGS sequence"/>
</dbReference>
<evidence type="ECO:0000313" key="1">
    <source>
        <dbReference type="EMBL" id="MBR0562490.1"/>
    </source>
</evidence>
<dbReference type="EMBL" id="JAGQFT020000004">
    <property type="protein sequence ID" value="MBS7456839.1"/>
    <property type="molecule type" value="Genomic_DNA"/>
</dbReference>
<gene>
    <name evidence="2" type="ORF">KB893_006795</name>
    <name evidence="1" type="ORF">KB893_08180</name>
</gene>
<reference evidence="2 3" key="1">
    <citation type="journal article" date="2021" name="Microbiol. Resour. Announc.">
        <title>Draft Genome Sequence of Coralloluteibacterium stylophorae LMG 29479T.</title>
        <authorList>
            <person name="Karlyshev A.V."/>
            <person name="Kudryashova E.B."/>
            <person name="Ariskina E.V."/>
            <person name="Conroy A.P."/>
            <person name="Abidueva E.Y."/>
        </authorList>
    </citation>
    <scope>NUCLEOTIDE SEQUENCE [LARGE SCALE GENOMIC DNA]</scope>
    <source>
        <strain evidence="2 3">LMG 29479</strain>
    </source>
</reference>
<dbReference type="RefSeq" id="WP_211926432.1">
    <property type="nucleotide sequence ID" value="NZ_JAGQFT020000004.1"/>
</dbReference>
<evidence type="ECO:0000313" key="2">
    <source>
        <dbReference type="EMBL" id="MBS7456839.1"/>
    </source>
</evidence>
<dbReference type="NCBIfam" id="NF033522">
    <property type="entry name" value="lasso_benenodin"/>
    <property type="match status" value="1"/>
</dbReference>
<accession>A0A8J8AXW9</accession>
<evidence type="ECO:0000313" key="3">
    <source>
        <dbReference type="Proteomes" id="UP000675747"/>
    </source>
</evidence>
<name>A0A8J8AXW9_9GAMM</name>
<dbReference type="InterPro" id="IPR049805">
    <property type="entry name" value="Lasso_benenodin"/>
</dbReference>
<keyword evidence="3" id="KW-1185">Reference proteome</keyword>